<protein>
    <submittedName>
        <fullName evidence="1">Uncharacterized protein</fullName>
    </submittedName>
</protein>
<dbReference type="EMBL" id="GGEC01075969">
    <property type="protein sequence ID" value="MBX56453.1"/>
    <property type="molecule type" value="Transcribed_RNA"/>
</dbReference>
<evidence type="ECO:0000313" key="1">
    <source>
        <dbReference type="EMBL" id="MBX56453.1"/>
    </source>
</evidence>
<proteinExistence type="predicted"/>
<dbReference type="Gene3D" id="3.40.50.2000">
    <property type="entry name" value="Glycogen Phosphorylase B"/>
    <property type="match status" value="2"/>
</dbReference>
<name>A0A2P2PNY9_RHIMU</name>
<accession>A0A2P2PNY9</accession>
<dbReference type="AlphaFoldDB" id="A0A2P2PNY9"/>
<sequence>MDDTQKSKEMKRGANRLAELAKKAVQENGSSSNDVKALIKDIRIYKSSKIQ</sequence>
<reference evidence="1" key="1">
    <citation type="submission" date="2018-02" db="EMBL/GenBank/DDBJ databases">
        <title>Rhizophora mucronata_Transcriptome.</title>
        <authorList>
            <person name="Meera S.P."/>
            <person name="Sreeshan A."/>
            <person name="Augustine A."/>
        </authorList>
    </citation>
    <scope>NUCLEOTIDE SEQUENCE</scope>
    <source>
        <tissue evidence="1">Leaf</tissue>
    </source>
</reference>
<organism evidence="1">
    <name type="scientific">Rhizophora mucronata</name>
    <name type="common">Asiatic mangrove</name>
    <dbReference type="NCBI Taxonomy" id="61149"/>
    <lineage>
        <taxon>Eukaryota</taxon>
        <taxon>Viridiplantae</taxon>
        <taxon>Streptophyta</taxon>
        <taxon>Embryophyta</taxon>
        <taxon>Tracheophyta</taxon>
        <taxon>Spermatophyta</taxon>
        <taxon>Magnoliopsida</taxon>
        <taxon>eudicotyledons</taxon>
        <taxon>Gunneridae</taxon>
        <taxon>Pentapetalae</taxon>
        <taxon>rosids</taxon>
        <taxon>fabids</taxon>
        <taxon>Malpighiales</taxon>
        <taxon>Rhizophoraceae</taxon>
        <taxon>Rhizophora</taxon>
    </lineage>
</organism>